<dbReference type="OrthoDB" id="10042665at2759"/>
<comment type="caution">
    <text evidence="3">The sequence shown here is derived from an EMBL/GenBank/DDBJ whole genome shotgun (WGS) entry which is preliminary data.</text>
</comment>
<evidence type="ECO:0000256" key="1">
    <source>
        <dbReference type="SAM" id="MobiDB-lite"/>
    </source>
</evidence>
<dbReference type="Gene3D" id="3.40.50.300">
    <property type="entry name" value="P-loop containing nucleotide triphosphate hydrolases"/>
    <property type="match status" value="1"/>
</dbReference>
<dbReference type="PANTHER" id="PTHR46411">
    <property type="entry name" value="FAMILY ATPASE, PUTATIVE-RELATED"/>
    <property type="match status" value="1"/>
</dbReference>
<dbReference type="SMART" id="SM00382">
    <property type="entry name" value="AAA"/>
    <property type="match status" value="1"/>
</dbReference>
<feature type="region of interest" description="Disordered" evidence="1">
    <location>
        <begin position="286"/>
        <end position="305"/>
    </location>
</feature>
<dbReference type="InterPro" id="IPR056599">
    <property type="entry name" value="AAA_lid_fung"/>
</dbReference>
<proteinExistence type="predicted"/>
<reference evidence="3 4" key="1">
    <citation type="submission" date="2017-02" db="EMBL/GenBank/DDBJ databases">
        <title>Genomes of Trichoderma spp. with biocontrol activity.</title>
        <authorList>
            <person name="Gardiner D."/>
            <person name="Kazan K."/>
            <person name="Vos C."/>
            <person name="Harvey P."/>
        </authorList>
    </citation>
    <scope>NUCLEOTIDE SEQUENCE [LARGE SCALE GENOMIC DNA]</scope>
    <source>
        <strain evidence="3 4">A5MH</strain>
    </source>
</reference>
<sequence length="305" mass="34483">MVKSLVASHFDKRELQKAKPGLGFMNQDLIRGKGLGLFILLHGVPGVGKTATAEAVAQANGKPLFSITCGDLGITPKEVEEELNGIFRLANLWDCVLLLDEADVFLARRDSWNLKRNALVSVFLRVLEYHSGILFLTTNRVGTLDEAFKSRLHVSLYYELLTLSQTEKIFEINIDKLRRMEQEKEQKLADTGIKHPKLIINKNSILNWARDYYKQAEGTSGSKQWNGRQIRNAFQIASSLARYDTAKRALERGKMPSPILNKNHFEMVADTIGKFDEYMQIATGKPDSDHARIEGTRADEVRFSE</sequence>
<dbReference type="InterPro" id="IPR003959">
    <property type="entry name" value="ATPase_AAA_core"/>
</dbReference>
<evidence type="ECO:0000313" key="4">
    <source>
        <dbReference type="Proteomes" id="UP000236546"/>
    </source>
</evidence>
<dbReference type="InterPro" id="IPR003593">
    <property type="entry name" value="AAA+_ATPase"/>
</dbReference>
<dbReference type="GO" id="GO:0016887">
    <property type="term" value="F:ATP hydrolysis activity"/>
    <property type="evidence" value="ECO:0007669"/>
    <property type="project" value="InterPro"/>
</dbReference>
<name>A0A2K0T7U9_9HYPO</name>
<dbReference type="Pfam" id="PF23232">
    <property type="entry name" value="AAA_lid_13"/>
    <property type="match status" value="1"/>
</dbReference>
<dbReference type="PANTHER" id="PTHR46411:SF3">
    <property type="entry name" value="AAA+ ATPASE DOMAIN-CONTAINING PROTEIN"/>
    <property type="match status" value="1"/>
</dbReference>
<dbReference type="Pfam" id="PF00004">
    <property type="entry name" value="AAA"/>
    <property type="match status" value="1"/>
</dbReference>
<evidence type="ECO:0000313" key="3">
    <source>
        <dbReference type="EMBL" id="PNP41599.1"/>
    </source>
</evidence>
<dbReference type="InterPro" id="IPR027417">
    <property type="entry name" value="P-loop_NTPase"/>
</dbReference>
<feature type="domain" description="AAA+ ATPase" evidence="2">
    <location>
        <begin position="35"/>
        <end position="162"/>
    </location>
</feature>
<dbReference type="Proteomes" id="UP000236546">
    <property type="component" value="Unassembled WGS sequence"/>
</dbReference>
<dbReference type="GO" id="GO:0005524">
    <property type="term" value="F:ATP binding"/>
    <property type="evidence" value="ECO:0007669"/>
    <property type="project" value="InterPro"/>
</dbReference>
<organism evidence="3 4">
    <name type="scientific">Trichoderma gamsii</name>
    <dbReference type="NCBI Taxonomy" id="398673"/>
    <lineage>
        <taxon>Eukaryota</taxon>
        <taxon>Fungi</taxon>
        <taxon>Dikarya</taxon>
        <taxon>Ascomycota</taxon>
        <taxon>Pezizomycotina</taxon>
        <taxon>Sordariomycetes</taxon>
        <taxon>Hypocreomycetidae</taxon>
        <taxon>Hypocreales</taxon>
        <taxon>Hypocreaceae</taxon>
        <taxon>Trichoderma</taxon>
    </lineage>
</organism>
<dbReference type="AlphaFoldDB" id="A0A2K0T7U9"/>
<dbReference type="CDD" id="cd19481">
    <property type="entry name" value="RecA-like_protease"/>
    <property type="match status" value="1"/>
</dbReference>
<dbReference type="EMBL" id="MTYH01000056">
    <property type="protein sequence ID" value="PNP41599.1"/>
    <property type="molecule type" value="Genomic_DNA"/>
</dbReference>
<gene>
    <name evidence="3" type="ORF">TGAMA5MH_06528</name>
</gene>
<protein>
    <recommendedName>
        <fullName evidence="2">AAA+ ATPase domain-containing protein</fullName>
    </recommendedName>
</protein>
<dbReference type="SUPFAM" id="SSF52540">
    <property type="entry name" value="P-loop containing nucleoside triphosphate hydrolases"/>
    <property type="match status" value="1"/>
</dbReference>
<evidence type="ECO:0000259" key="2">
    <source>
        <dbReference type="SMART" id="SM00382"/>
    </source>
</evidence>
<accession>A0A2K0T7U9</accession>